<evidence type="ECO:0000256" key="8">
    <source>
        <dbReference type="ARBA" id="ARBA00023242"/>
    </source>
</evidence>
<evidence type="ECO:0000256" key="3">
    <source>
        <dbReference type="ARBA" id="ARBA00022723"/>
    </source>
</evidence>
<evidence type="ECO:0000256" key="7">
    <source>
        <dbReference type="ARBA" id="ARBA00023125"/>
    </source>
</evidence>
<evidence type="ECO:0000313" key="11">
    <source>
        <dbReference type="EMBL" id="PIA14601.1"/>
    </source>
</evidence>
<dbReference type="PROSITE" id="PS00028">
    <property type="entry name" value="ZINC_FINGER_C2H2_1"/>
    <property type="match status" value="2"/>
</dbReference>
<gene>
    <name evidence="11" type="ORF">COEREDRAFT_46561</name>
</gene>
<feature type="domain" description="C2H2-type" evidence="10">
    <location>
        <begin position="52"/>
        <end position="76"/>
    </location>
</feature>
<proteinExistence type="inferred from homology"/>
<protein>
    <recommendedName>
        <fullName evidence="10">C2H2-type domain-containing protein</fullName>
    </recommendedName>
</protein>
<keyword evidence="12" id="KW-1185">Reference proteome</keyword>
<dbReference type="Pfam" id="PF00096">
    <property type="entry name" value="zf-C2H2"/>
    <property type="match status" value="2"/>
</dbReference>
<dbReference type="GO" id="GO:0031519">
    <property type="term" value="C:PcG protein complex"/>
    <property type="evidence" value="ECO:0007669"/>
    <property type="project" value="TreeGrafter"/>
</dbReference>
<evidence type="ECO:0000256" key="5">
    <source>
        <dbReference type="ARBA" id="ARBA00022771"/>
    </source>
</evidence>
<reference evidence="11 12" key="1">
    <citation type="journal article" date="2015" name="Genome Biol. Evol.">
        <title>Phylogenomic analyses indicate that early fungi evolved digesting cell walls of algal ancestors of land plants.</title>
        <authorList>
            <person name="Chang Y."/>
            <person name="Wang S."/>
            <person name="Sekimoto S."/>
            <person name="Aerts A.L."/>
            <person name="Choi C."/>
            <person name="Clum A."/>
            <person name="LaButti K.M."/>
            <person name="Lindquist E.A."/>
            <person name="Yee Ngan C."/>
            <person name="Ohm R.A."/>
            <person name="Salamov A.A."/>
            <person name="Grigoriev I.V."/>
            <person name="Spatafora J.W."/>
            <person name="Berbee M.L."/>
        </authorList>
    </citation>
    <scope>NUCLEOTIDE SEQUENCE [LARGE SCALE GENOMIC DNA]</scope>
    <source>
        <strain evidence="11 12">NRRL 1564</strain>
    </source>
</reference>
<dbReference type="PROSITE" id="PS50157">
    <property type="entry name" value="ZINC_FINGER_C2H2_2"/>
    <property type="match status" value="2"/>
</dbReference>
<dbReference type="Gene3D" id="3.30.160.60">
    <property type="entry name" value="Classic Zinc Finger"/>
    <property type="match status" value="2"/>
</dbReference>
<evidence type="ECO:0000256" key="2">
    <source>
        <dbReference type="ARBA" id="ARBA00006991"/>
    </source>
</evidence>
<dbReference type="PANTHER" id="PTHR14003:SF19">
    <property type="entry name" value="YY2 TRANSCRIPTION FACTOR"/>
    <property type="match status" value="1"/>
</dbReference>
<evidence type="ECO:0000313" key="12">
    <source>
        <dbReference type="Proteomes" id="UP000242474"/>
    </source>
</evidence>
<dbReference type="Proteomes" id="UP000242474">
    <property type="component" value="Unassembled WGS sequence"/>
</dbReference>
<evidence type="ECO:0000256" key="9">
    <source>
        <dbReference type="PROSITE-ProRule" id="PRU00042"/>
    </source>
</evidence>
<dbReference type="SMART" id="SM00355">
    <property type="entry name" value="ZnF_C2H2"/>
    <property type="match status" value="2"/>
</dbReference>
<dbReference type="GO" id="GO:0000785">
    <property type="term" value="C:chromatin"/>
    <property type="evidence" value="ECO:0007669"/>
    <property type="project" value="TreeGrafter"/>
</dbReference>
<evidence type="ECO:0000256" key="6">
    <source>
        <dbReference type="ARBA" id="ARBA00022833"/>
    </source>
</evidence>
<dbReference type="FunFam" id="3.30.160.60:FF:001174">
    <property type="entry name" value="zinc finger protein 527 isoform X1"/>
    <property type="match status" value="1"/>
</dbReference>
<dbReference type="GO" id="GO:0000978">
    <property type="term" value="F:RNA polymerase II cis-regulatory region sequence-specific DNA binding"/>
    <property type="evidence" value="ECO:0007669"/>
    <property type="project" value="TreeGrafter"/>
</dbReference>
<keyword evidence="6" id="KW-0862">Zinc</keyword>
<evidence type="ECO:0000256" key="4">
    <source>
        <dbReference type="ARBA" id="ARBA00022737"/>
    </source>
</evidence>
<dbReference type="InterPro" id="IPR036236">
    <property type="entry name" value="Znf_C2H2_sf"/>
</dbReference>
<evidence type="ECO:0000256" key="1">
    <source>
        <dbReference type="ARBA" id="ARBA00004123"/>
    </source>
</evidence>
<name>A0A2G5B6H2_COERN</name>
<dbReference type="GO" id="GO:0005667">
    <property type="term" value="C:transcription regulator complex"/>
    <property type="evidence" value="ECO:0007669"/>
    <property type="project" value="TreeGrafter"/>
</dbReference>
<evidence type="ECO:0000259" key="10">
    <source>
        <dbReference type="PROSITE" id="PS50157"/>
    </source>
</evidence>
<dbReference type="AlphaFoldDB" id="A0A2G5B6H2"/>
<dbReference type="InterPro" id="IPR013087">
    <property type="entry name" value="Znf_C2H2_type"/>
</dbReference>
<dbReference type="SUPFAM" id="SSF57667">
    <property type="entry name" value="beta-beta-alpha zinc fingers"/>
    <property type="match status" value="1"/>
</dbReference>
<dbReference type="GO" id="GO:0000981">
    <property type="term" value="F:DNA-binding transcription factor activity, RNA polymerase II-specific"/>
    <property type="evidence" value="ECO:0007669"/>
    <property type="project" value="TreeGrafter"/>
</dbReference>
<feature type="domain" description="C2H2-type" evidence="10">
    <location>
        <begin position="24"/>
        <end position="51"/>
    </location>
</feature>
<keyword evidence="4" id="KW-0677">Repeat</keyword>
<keyword evidence="7" id="KW-0238">DNA-binding</keyword>
<comment type="similarity">
    <text evidence="2">Belongs to the krueppel C2H2-type zinc-finger protein family.</text>
</comment>
<dbReference type="OrthoDB" id="6077919at2759"/>
<organism evidence="11 12">
    <name type="scientific">Coemansia reversa (strain ATCC 12441 / NRRL 1564)</name>
    <dbReference type="NCBI Taxonomy" id="763665"/>
    <lineage>
        <taxon>Eukaryota</taxon>
        <taxon>Fungi</taxon>
        <taxon>Fungi incertae sedis</taxon>
        <taxon>Zoopagomycota</taxon>
        <taxon>Kickxellomycotina</taxon>
        <taxon>Kickxellomycetes</taxon>
        <taxon>Kickxellales</taxon>
        <taxon>Kickxellaceae</taxon>
        <taxon>Coemansia</taxon>
    </lineage>
</organism>
<dbReference type="PANTHER" id="PTHR14003">
    <property type="entry name" value="TRANSCRIPTIONAL REPRESSOR PROTEIN YY"/>
    <property type="match status" value="1"/>
</dbReference>
<comment type="subcellular location">
    <subcellularLocation>
        <location evidence="1">Nucleus</location>
    </subcellularLocation>
</comment>
<sequence length="76" mass="8929">MDNIVEGEKSTITYRRDAIKERKYPCAMCGKRFTRPSSLACHKRIHTGEKPHVCQFHSCGKQFSVQSNLRRHMRIH</sequence>
<dbReference type="EMBL" id="KZ303515">
    <property type="protein sequence ID" value="PIA14601.1"/>
    <property type="molecule type" value="Genomic_DNA"/>
</dbReference>
<keyword evidence="8" id="KW-0539">Nucleus</keyword>
<feature type="non-terminal residue" evidence="11">
    <location>
        <position position="76"/>
    </location>
</feature>
<keyword evidence="5 9" id="KW-0863">Zinc-finger</keyword>
<keyword evidence="3" id="KW-0479">Metal-binding</keyword>
<dbReference type="STRING" id="763665.A0A2G5B6H2"/>
<dbReference type="FunFam" id="3.30.160.60:FF:000744">
    <property type="entry name" value="zinc finger E-box-binding homeobox 1"/>
    <property type="match status" value="1"/>
</dbReference>
<dbReference type="GO" id="GO:0008270">
    <property type="term" value="F:zinc ion binding"/>
    <property type="evidence" value="ECO:0007669"/>
    <property type="project" value="UniProtKB-KW"/>
</dbReference>
<accession>A0A2G5B6H2</accession>